<accession>A0A1S1K1H8</accession>
<dbReference type="EMBL" id="MLHV01000009">
    <property type="protein sequence ID" value="OHU00718.1"/>
    <property type="molecule type" value="Genomic_DNA"/>
</dbReference>
<feature type="transmembrane region" description="Helical" evidence="1">
    <location>
        <begin position="21"/>
        <end position="41"/>
    </location>
</feature>
<proteinExistence type="predicted"/>
<feature type="transmembrane region" description="Helical" evidence="1">
    <location>
        <begin position="82"/>
        <end position="102"/>
    </location>
</feature>
<dbReference type="AlphaFoldDB" id="A0A1S1K1H8"/>
<dbReference type="Proteomes" id="UP000179636">
    <property type="component" value="Unassembled WGS sequence"/>
</dbReference>
<keyword evidence="1" id="KW-0472">Membrane</keyword>
<keyword evidence="1" id="KW-1133">Transmembrane helix</keyword>
<gene>
    <name evidence="2" type="ORF">BKG61_11810</name>
</gene>
<dbReference type="OrthoDB" id="4563543at2"/>
<evidence type="ECO:0008006" key="4">
    <source>
        <dbReference type="Google" id="ProtNLM"/>
    </source>
</evidence>
<organism evidence="2 3">
    <name type="scientific">Mycobacterium syngnathidarum</name>
    <dbReference type="NCBI Taxonomy" id="1908205"/>
    <lineage>
        <taxon>Bacteria</taxon>
        <taxon>Bacillati</taxon>
        <taxon>Actinomycetota</taxon>
        <taxon>Actinomycetes</taxon>
        <taxon>Mycobacteriales</taxon>
        <taxon>Mycobacteriaceae</taxon>
        <taxon>Mycobacterium</taxon>
    </lineage>
</organism>
<protein>
    <recommendedName>
        <fullName evidence="4">Transmembrane protein</fullName>
    </recommendedName>
</protein>
<reference evidence="2 3" key="1">
    <citation type="submission" date="2016-10" db="EMBL/GenBank/DDBJ databases">
        <title>Evaluation of Human, Animal and Environmental Mycobacterium chelonae Isolates by Core Genome Phylogenomic Analysis, Targeted Gene Comparison, and Anti-microbial Susceptibility Patterns: A Tale of Mistaken Identities.</title>
        <authorList>
            <person name="Fogelson S.B."/>
            <person name="Camus A.C."/>
            <person name="Lorenz W."/>
            <person name="Vasireddy R."/>
            <person name="Vasireddy S."/>
            <person name="Smith T."/>
            <person name="Brown-Elliott B.A."/>
            <person name="Wallace R.J.Jr."/>
            <person name="Hasan N.A."/>
            <person name="Reischl U."/>
            <person name="Sanchez S."/>
        </authorList>
    </citation>
    <scope>NUCLEOTIDE SEQUENCE [LARGE SCALE GENOMIC DNA]</scope>
    <source>
        <strain evidence="2 3">24999</strain>
    </source>
</reference>
<evidence type="ECO:0000256" key="1">
    <source>
        <dbReference type="SAM" id="Phobius"/>
    </source>
</evidence>
<name>A0A1S1K1H8_9MYCO</name>
<comment type="caution">
    <text evidence="2">The sequence shown here is derived from an EMBL/GenBank/DDBJ whole genome shotgun (WGS) entry which is preliminary data.</text>
</comment>
<evidence type="ECO:0000313" key="2">
    <source>
        <dbReference type="EMBL" id="OHU00718.1"/>
    </source>
</evidence>
<keyword evidence="3" id="KW-1185">Reference proteome</keyword>
<sequence length="103" mass="11140">MGSNRNDVEKRWHDPQTFRSAVGYVVGVVVLAAVALAFYAFDHSTLSAILVPTILFVGGLGAFIRTYQVWKAGGTWPIWQGAGWFLLALSLICLAVPGTAMLD</sequence>
<evidence type="ECO:0000313" key="3">
    <source>
        <dbReference type="Proteomes" id="UP000179636"/>
    </source>
</evidence>
<dbReference type="STRING" id="1908205.BKG60_06985"/>
<feature type="transmembrane region" description="Helical" evidence="1">
    <location>
        <begin position="47"/>
        <end position="70"/>
    </location>
</feature>
<keyword evidence="1" id="KW-0812">Transmembrane</keyword>
<dbReference type="RefSeq" id="WP_070189506.1">
    <property type="nucleotide sequence ID" value="NZ_MLHV01000009.1"/>
</dbReference>